<proteinExistence type="predicted"/>
<sequence>MHFSGMLEDDVSSLWVRARSQDRVVPQDRIRILEL</sequence>
<reference evidence="1" key="1">
    <citation type="journal article" date="2023" name="GigaByte">
        <title>Genome assembly of the bearded iris, Iris pallida Lam.</title>
        <authorList>
            <person name="Bruccoleri R.E."/>
            <person name="Oakeley E.J."/>
            <person name="Faust A.M.E."/>
            <person name="Altorfer M."/>
            <person name="Dessus-Babus S."/>
            <person name="Burckhardt D."/>
            <person name="Oertli M."/>
            <person name="Naumann U."/>
            <person name="Petersen F."/>
            <person name="Wong J."/>
        </authorList>
    </citation>
    <scope>NUCLEOTIDE SEQUENCE</scope>
    <source>
        <strain evidence="1">GSM-AAB239-AS_SAM_17_03QT</strain>
    </source>
</reference>
<name>A0AAX6HKQ5_IRIPA</name>
<dbReference type="Proteomes" id="UP001140949">
    <property type="component" value="Unassembled WGS sequence"/>
</dbReference>
<protein>
    <submittedName>
        <fullName evidence="1">Uncharacterized protein</fullName>
    </submittedName>
</protein>
<organism evidence="1 2">
    <name type="scientific">Iris pallida</name>
    <name type="common">Sweet iris</name>
    <dbReference type="NCBI Taxonomy" id="29817"/>
    <lineage>
        <taxon>Eukaryota</taxon>
        <taxon>Viridiplantae</taxon>
        <taxon>Streptophyta</taxon>
        <taxon>Embryophyta</taxon>
        <taxon>Tracheophyta</taxon>
        <taxon>Spermatophyta</taxon>
        <taxon>Magnoliopsida</taxon>
        <taxon>Liliopsida</taxon>
        <taxon>Asparagales</taxon>
        <taxon>Iridaceae</taxon>
        <taxon>Iridoideae</taxon>
        <taxon>Irideae</taxon>
        <taxon>Iris</taxon>
    </lineage>
</organism>
<comment type="caution">
    <text evidence="1">The sequence shown here is derived from an EMBL/GenBank/DDBJ whole genome shotgun (WGS) entry which is preliminary data.</text>
</comment>
<dbReference type="EMBL" id="JANAVB010008400">
    <property type="protein sequence ID" value="KAJ6841626.1"/>
    <property type="molecule type" value="Genomic_DNA"/>
</dbReference>
<keyword evidence="2" id="KW-1185">Reference proteome</keyword>
<dbReference type="AlphaFoldDB" id="A0AAX6HKQ5"/>
<accession>A0AAX6HKQ5</accession>
<evidence type="ECO:0000313" key="2">
    <source>
        <dbReference type="Proteomes" id="UP001140949"/>
    </source>
</evidence>
<evidence type="ECO:0000313" key="1">
    <source>
        <dbReference type="EMBL" id="KAJ6841626.1"/>
    </source>
</evidence>
<gene>
    <name evidence="1" type="ORF">M6B38_305505</name>
</gene>
<reference evidence="1" key="2">
    <citation type="submission" date="2023-04" db="EMBL/GenBank/DDBJ databases">
        <authorList>
            <person name="Bruccoleri R.E."/>
            <person name="Oakeley E.J."/>
            <person name="Faust A.-M."/>
            <person name="Dessus-Babus S."/>
            <person name="Altorfer M."/>
            <person name="Burckhardt D."/>
            <person name="Oertli M."/>
            <person name="Naumann U."/>
            <person name="Petersen F."/>
            <person name="Wong J."/>
        </authorList>
    </citation>
    <scope>NUCLEOTIDE SEQUENCE</scope>
    <source>
        <strain evidence="1">GSM-AAB239-AS_SAM_17_03QT</strain>
        <tissue evidence="1">Leaf</tissue>
    </source>
</reference>